<comment type="subcellular location">
    <subcellularLocation>
        <location evidence="1">Membrane</location>
        <topology evidence="1">Multi-pass membrane protein</topology>
    </subcellularLocation>
</comment>
<keyword evidence="5 6" id="KW-0472">Membrane</keyword>
<comment type="similarity">
    <text evidence="2">Belongs to the UPF0014 family.</text>
</comment>
<name>A0ABP6M4B7_9MICC</name>
<keyword evidence="8" id="KW-1185">Reference proteome</keyword>
<organism evidence="7 8">
    <name type="scientific">Nesterenkonia aethiopica</name>
    <dbReference type="NCBI Taxonomy" id="269144"/>
    <lineage>
        <taxon>Bacteria</taxon>
        <taxon>Bacillati</taxon>
        <taxon>Actinomycetota</taxon>
        <taxon>Actinomycetes</taxon>
        <taxon>Micrococcales</taxon>
        <taxon>Micrococcaceae</taxon>
        <taxon>Nesterenkonia</taxon>
    </lineage>
</organism>
<gene>
    <name evidence="7" type="ORF">GCM10010529_29170</name>
</gene>
<keyword evidence="4 6" id="KW-1133">Transmembrane helix</keyword>
<evidence type="ECO:0000256" key="2">
    <source>
        <dbReference type="ARBA" id="ARBA00005268"/>
    </source>
</evidence>
<evidence type="ECO:0000256" key="4">
    <source>
        <dbReference type="ARBA" id="ARBA00022989"/>
    </source>
</evidence>
<proteinExistence type="inferred from homology"/>
<feature type="transmembrane region" description="Helical" evidence="6">
    <location>
        <begin position="108"/>
        <end position="131"/>
    </location>
</feature>
<accession>A0ABP6M4B7</accession>
<feature type="transmembrane region" description="Helical" evidence="6">
    <location>
        <begin position="137"/>
        <end position="156"/>
    </location>
</feature>
<dbReference type="PANTHER" id="PTHR30028:SF0">
    <property type="entry name" value="PROTEIN ALUMINUM SENSITIVE 3"/>
    <property type="match status" value="1"/>
</dbReference>
<feature type="transmembrane region" description="Helical" evidence="6">
    <location>
        <begin position="206"/>
        <end position="225"/>
    </location>
</feature>
<evidence type="ECO:0000256" key="6">
    <source>
        <dbReference type="SAM" id="Phobius"/>
    </source>
</evidence>
<dbReference type="PANTHER" id="PTHR30028">
    <property type="entry name" value="UPF0014 INNER MEMBRANE PROTEIN YBBM-RELATED"/>
    <property type="match status" value="1"/>
</dbReference>
<evidence type="ECO:0000256" key="5">
    <source>
        <dbReference type="ARBA" id="ARBA00023136"/>
    </source>
</evidence>
<evidence type="ECO:0000256" key="3">
    <source>
        <dbReference type="ARBA" id="ARBA00022692"/>
    </source>
</evidence>
<dbReference type="Proteomes" id="UP001500236">
    <property type="component" value="Unassembled WGS sequence"/>
</dbReference>
<evidence type="ECO:0000313" key="8">
    <source>
        <dbReference type="Proteomes" id="UP001500236"/>
    </source>
</evidence>
<keyword evidence="3 6" id="KW-0812">Transmembrane</keyword>
<protein>
    <submittedName>
        <fullName evidence="7">ABC transporter permease</fullName>
    </submittedName>
</protein>
<evidence type="ECO:0000313" key="7">
    <source>
        <dbReference type="EMBL" id="GAA3075622.1"/>
    </source>
</evidence>
<feature type="transmembrane region" description="Helical" evidence="6">
    <location>
        <begin position="76"/>
        <end position="96"/>
    </location>
</feature>
<feature type="transmembrane region" description="Helical" evidence="6">
    <location>
        <begin position="48"/>
        <end position="70"/>
    </location>
</feature>
<reference evidence="8" key="1">
    <citation type="journal article" date="2019" name="Int. J. Syst. Evol. Microbiol.">
        <title>The Global Catalogue of Microorganisms (GCM) 10K type strain sequencing project: providing services to taxonomists for standard genome sequencing and annotation.</title>
        <authorList>
            <consortium name="The Broad Institute Genomics Platform"/>
            <consortium name="The Broad Institute Genome Sequencing Center for Infectious Disease"/>
            <person name="Wu L."/>
            <person name="Ma J."/>
        </authorList>
    </citation>
    <scope>NUCLEOTIDE SEQUENCE [LARGE SCALE GENOMIC DNA]</scope>
    <source>
        <strain evidence="8">JCM 14309</strain>
    </source>
</reference>
<dbReference type="Pfam" id="PF03649">
    <property type="entry name" value="UPF0014"/>
    <property type="match status" value="1"/>
</dbReference>
<comment type="caution">
    <text evidence="7">The sequence shown here is derived from an EMBL/GenBank/DDBJ whole genome shotgun (WGS) entry which is preliminary data.</text>
</comment>
<dbReference type="InterPro" id="IPR005226">
    <property type="entry name" value="UPF0014_fam"/>
</dbReference>
<dbReference type="RefSeq" id="WP_344684851.1">
    <property type="nucleotide sequence ID" value="NZ_BAAAVT010000026.1"/>
</dbReference>
<feature type="transmembrane region" description="Helical" evidence="6">
    <location>
        <begin position="23"/>
        <end position="41"/>
    </location>
</feature>
<evidence type="ECO:0000256" key="1">
    <source>
        <dbReference type="ARBA" id="ARBA00004141"/>
    </source>
</evidence>
<feature type="transmembrane region" description="Helical" evidence="6">
    <location>
        <begin position="231"/>
        <end position="255"/>
    </location>
</feature>
<sequence>MAAPLSLGDTWAADLAVGSLRDWAQYGLGIAVMGAATVVLLRRSGIRLGALPLVALVRAAAQLTLIALLLQGVLTAPWTVVLFILLMLSTASATSFRRAKELPRGPAGAVLGVLIGGTMTVAVVLLLGLVAWETEKIIAIAGITIGNCMTASTLAMRRFASSLQQRSGEVEAWLSLGARPAQATTQMRREAVREALLPNLDQTKNTGLVTLPGAFVGALFGGASPVEAAQFQLVVLAAIGLAGSVTALLGTWWAARSPRIPLQAASS</sequence>
<dbReference type="EMBL" id="BAAAVT010000026">
    <property type="protein sequence ID" value="GAA3075622.1"/>
    <property type="molecule type" value="Genomic_DNA"/>
</dbReference>